<keyword evidence="2" id="KW-0413">Isomerase</keyword>
<dbReference type="SUPFAM" id="SSF52833">
    <property type="entry name" value="Thioredoxin-like"/>
    <property type="match status" value="1"/>
</dbReference>
<sequence length="445" mass="47310">MATAIDWSAGGFDAAAAFSAAENRPLFLYWGAAWCPPCNRSKSDLFARADFAALVNAAVPVFLDGDSGGAQQLAARLKLRSYPTLVLYRPDGQEVMRLPCEPDGEVGIDIVKLALAAQYTAAESLHAALSGTRALQADEWRVLSYYSWDTDEGQLLGQRALSDTLAELVSLCPPGNAAQRLLLQTMSVGAGAPDADALLRILGDVGLARANMDLLCNNGLKLIKFAAVPGSAMHGALVAALYAAAGIFADDIWLTTPDRMAALRLQVRLLRSGVADAGLPDRLPRLVAELGQQTDDPQQRHALVNAAAGAFSDAGLLDASDALLNAELGRSHAPFYFMHNLAANARRRGDAAAVLDWQQQAWQEATGPATRLQWGATYFLSLVELAPSAHARIEQAAAGMLRDVQATPDAVYQRNRSQMLRIAAKLSGDGLAVSALREALRQVAA</sequence>
<dbReference type="InterPro" id="IPR036249">
    <property type="entry name" value="Thioredoxin-like_sf"/>
</dbReference>
<organism evidence="2 3">
    <name type="scientific">Janthinobacterium agaricidamnosum NBRC 102515 = DSM 9628</name>
    <dbReference type="NCBI Taxonomy" id="1349767"/>
    <lineage>
        <taxon>Bacteria</taxon>
        <taxon>Pseudomonadati</taxon>
        <taxon>Pseudomonadota</taxon>
        <taxon>Betaproteobacteria</taxon>
        <taxon>Burkholderiales</taxon>
        <taxon>Oxalobacteraceae</taxon>
        <taxon>Janthinobacterium</taxon>
    </lineage>
</organism>
<evidence type="ECO:0000259" key="1">
    <source>
        <dbReference type="PROSITE" id="PS51352"/>
    </source>
</evidence>
<dbReference type="PATRIC" id="fig|1349767.4.peg.4830"/>
<proteinExistence type="predicted"/>
<dbReference type="RefSeq" id="WP_051780108.1">
    <property type="nucleotide sequence ID" value="NZ_HG322949.1"/>
</dbReference>
<dbReference type="eggNOG" id="COG0526">
    <property type="taxonomic scope" value="Bacteria"/>
</dbReference>
<name>W0UYY9_9BURK</name>
<gene>
    <name evidence="2" type="ORF">GJA_193</name>
</gene>
<protein>
    <submittedName>
        <fullName evidence="2">Putative disulphide-isomerase</fullName>
    </submittedName>
</protein>
<dbReference type="InterPro" id="IPR013766">
    <property type="entry name" value="Thioredoxin_domain"/>
</dbReference>
<dbReference type="PROSITE" id="PS51352">
    <property type="entry name" value="THIOREDOXIN_2"/>
    <property type="match status" value="1"/>
</dbReference>
<reference evidence="2 3" key="1">
    <citation type="journal article" date="2015" name="Genome Announc.">
        <title>Genome Sequence of Mushroom Soft-Rot Pathogen Janthinobacterium agaricidamnosum.</title>
        <authorList>
            <person name="Graupner K."/>
            <person name="Lackner G."/>
            <person name="Hertweck C."/>
        </authorList>
    </citation>
    <scope>NUCLEOTIDE SEQUENCE [LARGE SCALE GENOMIC DNA]</scope>
    <source>
        <strain evidence="3">NBRC 102515 / DSM 9628</strain>
    </source>
</reference>
<dbReference type="HOGENOM" id="CLU_022172_0_0_4"/>
<keyword evidence="3" id="KW-1185">Reference proteome</keyword>
<evidence type="ECO:0000313" key="2">
    <source>
        <dbReference type="EMBL" id="CDG80856.1"/>
    </source>
</evidence>
<dbReference type="EMBL" id="HG322949">
    <property type="protein sequence ID" value="CDG80856.1"/>
    <property type="molecule type" value="Genomic_DNA"/>
</dbReference>
<dbReference type="Proteomes" id="UP000027604">
    <property type="component" value="Chromosome I"/>
</dbReference>
<dbReference type="AlphaFoldDB" id="W0UYY9"/>
<feature type="domain" description="Thioredoxin" evidence="1">
    <location>
        <begin position="1"/>
        <end position="116"/>
    </location>
</feature>
<dbReference type="KEGG" id="jag:GJA_193"/>
<dbReference type="Pfam" id="PF13899">
    <property type="entry name" value="Thioredoxin_7"/>
    <property type="match status" value="1"/>
</dbReference>
<dbReference type="CDD" id="cd02947">
    <property type="entry name" value="TRX_family"/>
    <property type="match status" value="1"/>
</dbReference>
<dbReference type="Gene3D" id="3.40.30.10">
    <property type="entry name" value="Glutaredoxin"/>
    <property type="match status" value="1"/>
</dbReference>
<dbReference type="GO" id="GO:0016853">
    <property type="term" value="F:isomerase activity"/>
    <property type="evidence" value="ECO:0007669"/>
    <property type="project" value="UniProtKB-KW"/>
</dbReference>
<dbReference type="STRING" id="1349767.GJA_193"/>
<accession>W0UYY9</accession>
<evidence type="ECO:0000313" key="3">
    <source>
        <dbReference type="Proteomes" id="UP000027604"/>
    </source>
</evidence>